<dbReference type="AlphaFoldDB" id="A0A0H4T8F3"/>
<reference evidence="2" key="1">
    <citation type="journal article" date="2015" name="ISME J.">
        <title>Aquifer environment selects for microbial species cohorts in sediment and groundwater.</title>
        <authorList>
            <person name="Hug L.A."/>
            <person name="Thomas B.C."/>
            <person name="Brown C.T."/>
            <person name="Frischkorn K.R."/>
            <person name="Williams K.H."/>
            <person name="Tringe S.G."/>
            <person name="Banfield J.F."/>
        </authorList>
    </citation>
    <scope>NUCLEOTIDE SEQUENCE</scope>
</reference>
<feature type="region of interest" description="Disordered" evidence="1">
    <location>
        <begin position="256"/>
        <end position="280"/>
    </location>
</feature>
<sequence length="484" mass="51082">MRPRRRVLGSERGVALVLALMILLTLTGLVLAFLSASAIEPQIARNLSDTARARYLAEAGLEVGFNALIVTNDSNNSWTGLLATATTSSPWVVLPNMSAAALPGLTSTSGTYTVSVRNDYQASDDALTGTTVDTNVTTDGNKIVVLRATGTFNNASKTLEVVVKRLALPPFPGAVNVPGNQADSYINTQQFEIDGRDYACSSNCDNDSQWSLSASNPAKYAMSTNTGTQSNVGITYEARVEGAFGTSGSCNAGCSTNKKNSIQGKDQTNPTGTTSGLNTIGADSSLTPSTMASFLAQLATYPGTQIYQSTKACPMKLNGSASDPSRPTLVNNNGGTGGSSCTMSQTLDLGSRSNPKLVYFRGELDSTSSFVGLQAGTNQSDPFIRGAGILIVEDGDFKQMTNFKWDGIVIVTGRYVGAGFMDGSTTTIRGAFVANESQAGEASGYFEFYLNAAANHFTVLNSKQNVDLVQRMRGLHSMSSWREI</sequence>
<protein>
    <recommendedName>
        <fullName evidence="3">Type 4 fimbrial biogenesis protein PilX N-terminal domain-containing protein</fullName>
    </recommendedName>
</protein>
<name>A0A0H4T8F3_9BACT</name>
<accession>A0A0H4T8F3</accession>
<evidence type="ECO:0000313" key="2">
    <source>
        <dbReference type="EMBL" id="AKQ03025.1"/>
    </source>
</evidence>
<evidence type="ECO:0000256" key="1">
    <source>
        <dbReference type="SAM" id="MobiDB-lite"/>
    </source>
</evidence>
<proteinExistence type="predicted"/>
<organism evidence="2">
    <name type="scientific">uncultured bacterium Rifle_16ft_4_minimus_37862</name>
    <dbReference type="NCBI Taxonomy" id="1665157"/>
    <lineage>
        <taxon>Bacteria</taxon>
        <taxon>environmental samples</taxon>
    </lineage>
</organism>
<evidence type="ECO:0008006" key="3">
    <source>
        <dbReference type="Google" id="ProtNLM"/>
    </source>
</evidence>
<dbReference type="EMBL" id="KT007007">
    <property type="protein sequence ID" value="AKQ03025.1"/>
    <property type="molecule type" value="Genomic_DNA"/>
</dbReference>